<sequence>MEDNKKIELHITLTQANYINSLFDRPMFAIDLNKKTFRPVNDVRFYDWLQNLTRGEKE</sequence>
<gene>
    <name evidence="1" type="ORF">LCIT_06300</name>
</gene>
<dbReference type="Proteomes" id="UP000323274">
    <property type="component" value="Unassembled WGS sequence"/>
</dbReference>
<dbReference type="EMBL" id="BJJW01000002">
    <property type="protein sequence ID" value="GDZ83388.1"/>
    <property type="molecule type" value="Genomic_DNA"/>
</dbReference>
<organism evidence="1 2">
    <name type="scientific">Leuconostoc citreum</name>
    <dbReference type="NCBI Taxonomy" id="33964"/>
    <lineage>
        <taxon>Bacteria</taxon>
        <taxon>Bacillati</taxon>
        <taxon>Bacillota</taxon>
        <taxon>Bacilli</taxon>
        <taxon>Lactobacillales</taxon>
        <taxon>Lactobacillaceae</taxon>
        <taxon>Leuconostoc</taxon>
    </lineage>
</organism>
<accession>A0A5A5TYV4</accession>
<dbReference type="AlphaFoldDB" id="A0A5A5TYV4"/>
<name>A0A5A5TYV4_LEUCI</name>
<evidence type="ECO:0000313" key="1">
    <source>
        <dbReference type="EMBL" id="GDZ83388.1"/>
    </source>
</evidence>
<evidence type="ECO:0000313" key="2">
    <source>
        <dbReference type="Proteomes" id="UP000323274"/>
    </source>
</evidence>
<proteinExistence type="predicted"/>
<protein>
    <submittedName>
        <fullName evidence="1">Uncharacterized protein</fullName>
    </submittedName>
</protein>
<comment type="caution">
    <text evidence="1">The sequence shown here is derived from an EMBL/GenBank/DDBJ whole genome shotgun (WGS) entry which is preliminary data.</text>
</comment>
<reference evidence="1 2" key="1">
    <citation type="submission" date="2019-04" db="EMBL/GenBank/DDBJ databases">
        <title>A pseudo-fructophilic Leuconostoc citreum strain F192-5 isolated from peel of satsuma mandarin: the first report for isolation and characterization of strain-dependent fructophilic-like characteristics.</title>
        <authorList>
            <person name="Maeno S."/>
            <person name="Tanizawa Y."/>
            <person name="Kajikawa A."/>
            <person name="Kanesaki Y."/>
            <person name="Kubota E."/>
            <person name="Arita M."/>
            <person name="Leon D."/>
            <person name="Endo A."/>
        </authorList>
    </citation>
    <scope>NUCLEOTIDE SEQUENCE [LARGE SCALE GENOMIC DNA]</scope>
    <source>
        <strain evidence="1 2">F192-5</strain>
    </source>
</reference>